<dbReference type="PANTHER" id="PTHR30204">
    <property type="entry name" value="REDOX-CYCLING DRUG-SENSING TRANSCRIPTIONAL ACTIVATOR SOXR"/>
    <property type="match status" value="1"/>
</dbReference>
<evidence type="ECO:0000259" key="2">
    <source>
        <dbReference type="PROSITE" id="PS50937"/>
    </source>
</evidence>
<dbReference type="CDD" id="cd04765">
    <property type="entry name" value="HTH_MlrA-like_sg2"/>
    <property type="match status" value="1"/>
</dbReference>
<dbReference type="AlphaFoldDB" id="A0A940IF22"/>
<dbReference type="Gene3D" id="1.10.1660.10">
    <property type="match status" value="1"/>
</dbReference>
<dbReference type="Proteomes" id="UP000712007">
    <property type="component" value="Unassembled WGS sequence"/>
</dbReference>
<sequence>MEKLYYSISEVAEMLGLAQSTLRFWEKEFPQLRPRLTSGGTRKYTTEDINLVRTIKYLLKDLGLTIPGARERLSAKRGEEETKAAVIARLQSIRNELVAIRREINATDAMVEDTIVDGDEWVE</sequence>
<dbReference type="Pfam" id="PF13411">
    <property type="entry name" value="MerR_1"/>
    <property type="match status" value="1"/>
</dbReference>
<dbReference type="InterPro" id="IPR000551">
    <property type="entry name" value="MerR-type_HTH_dom"/>
</dbReference>
<dbReference type="PANTHER" id="PTHR30204:SF15">
    <property type="entry name" value="BLL5018 PROTEIN"/>
    <property type="match status" value="1"/>
</dbReference>
<dbReference type="GO" id="GO:0003677">
    <property type="term" value="F:DNA binding"/>
    <property type="evidence" value="ECO:0007669"/>
    <property type="project" value="UniProtKB-KW"/>
</dbReference>
<comment type="caution">
    <text evidence="3">The sequence shown here is derived from an EMBL/GenBank/DDBJ whole genome shotgun (WGS) entry which is preliminary data.</text>
</comment>
<evidence type="ECO:0000256" key="1">
    <source>
        <dbReference type="ARBA" id="ARBA00023125"/>
    </source>
</evidence>
<reference evidence="3" key="2">
    <citation type="journal article" date="2021" name="PeerJ">
        <title>Extensive microbial diversity within the chicken gut microbiome revealed by metagenomics and culture.</title>
        <authorList>
            <person name="Gilroy R."/>
            <person name="Ravi A."/>
            <person name="Getino M."/>
            <person name="Pursley I."/>
            <person name="Horton D.L."/>
            <person name="Alikhan N.F."/>
            <person name="Baker D."/>
            <person name="Gharbi K."/>
            <person name="Hall N."/>
            <person name="Watson M."/>
            <person name="Adriaenssens E.M."/>
            <person name="Foster-Nyarko E."/>
            <person name="Jarju S."/>
            <person name="Secka A."/>
            <person name="Antonio M."/>
            <person name="Oren A."/>
            <person name="Chaudhuri R.R."/>
            <person name="La Ragione R."/>
            <person name="Hildebrand F."/>
            <person name="Pallen M.J."/>
        </authorList>
    </citation>
    <scope>NUCLEOTIDE SEQUENCE</scope>
    <source>
        <strain evidence="3">3924</strain>
    </source>
</reference>
<dbReference type="PROSITE" id="PS50937">
    <property type="entry name" value="HTH_MERR_2"/>
    <property type="match status" value="1"/>
</dbReference>
<dbReference type="SUPFAM" id="SSF46955">
    <property type="entry name" value="Putative DNA-binding domain"/>
    <property type="match status" value="1"/>
</dbReference>
<dbReference type="InterPro" id="IPR047057">
    <property type="entry name" value="MerR_fam"/>
</dbReference>
<reference evidence="3" key="1">
    <citation type="submission" date="2020-10" db="EMBL/GenBank/DDBJ databases">
        <authorList>
            <person name="Gilroy R."/>
        </authorList>
    </citation>
    <scope>NUCLEOTIDE SEQUENCE</scope>
    <source>
        <strain evidence="3">3924</strain>
    </source>
</reference>
<gene>
    <name evidence="3" type="ORF">IAC51_05785</name>
</gene>
<evidence type="ECO:0000313" key="4">
    <source>
        <dbReference type="Proteomes" id="UP000712007"/>
    </source>
</evidence>
<name>A0A940IF22_9BACT</name>
<organism evidence="3 4">
    <name type="scientific">Candidatus Aphodosoma intestinipullorum</name>
    <dbReference type="NCBI Taxonomy" id="2840674"/>
    <lineage>
        <taxon>Bacteria</taxon>
        <taxon>Pseudomonadati</taxon>
        <taxon>Bacteroidota</taxon>
        <taxon>Bacteroidia</taxon>
        <taxon>Bacteroidales</taxon>
        <taxon>Candidatus Aphodosoma</taxon>
    </lineage>
</organism>
<dbReference type="EMBL" id="JADIMV010000100">
    <property type="protein sequence ID" value="MBO8440146.1"/>
    <property type="molecule type" value="Genomic_DNA"/>
</dbReference>
<keyword evidence="1" id="KW-0238">DNA-binding</keyword>
<dbReference type="InterPro" id="IPR009061">
    <property type="entry name" value="DNA-bd_dom_put_sf"/>
</dbReference>
<accession>A0A940IF22</accession>
<feature type="domain" description="HTH merR-type" evidence="2">
    <location>
        <begin position="5"/>
        <end position="75"/>
    </location>
</feature>
<proteinExistence type="predicted"/>
<dbReference type="SMART" id="SM00422">
    <property type="entry name" value="HTH_MERR"/>
    <property type="match status" value="1"/>
</dbReference>
<dbReference type="GO" id="GO:0003700">
    <property type="term" value="F:DNA-binding transcription factor activity"/>
    <property type="evidence" value="ECO:0007669"/>
    <property type="project" value="InterPro"/>
</dbReference>
<protein>
    <submittedName>
        <fullName evidence="3">MerR family transcriptional regulator</fullName>
    </submittedName>
</protein>
<evidence type="ECO:0000313" key="3">
    <source>
        <dbReference type="EMBL" id="MBO8440146.1"/>
    </source>
</evidence>